<reference evidence="1" key="1">
    <citation type="submission" date="2021-02" db="EMBL/GenBank/DDBJ databases">
        <authorList>
            <person name="Nieuwenhuis M."/>
            <person name="Van De Peppel L.J.J."/>
        </authorList>
    </citation>
    <scope>NUCLEOTIDE SEQUENCE</scope>
    <source>
        <strain evidence="1">D49</strain>
    </source>
</reference>
<evidence type="ECO:0000313" key="1">
    <source>
        <dbReference type="EMBL" id="KAG5635152.1"/>
    </source>
</evidence>
<reference evidence="1" key="2">
    <citation type="submission" date="2021-10" db="EMBL/GenBank/DDBJ databases">
        <title>Phylogenomics reveals ancestral predisposition of the termite-cultivated fungus Termitomyces towards a domesticated lifestyle.</title>
        <authorList>
            <person name="Auxier B."/>
            <person name="Grum-Grzhimaylo A."/>
            <person name="Cardenas M.E."/>
            <person name="Lodge J.D."/>
            <person name="Laessoe T."/>
            <person name="Pedersen O."/>
            <person name="Smith M.E."/>
            <person name="Kuyper T.W."/>
            <person name="Franco-Molano E.A."/>
            <person name="Baroni T.J."/>
            <person name="Aanen D.K."/>
        </authorList>
    </citation>
    <scope>NUCLEOTIDE SEQUENCE</scope>
    <source>
        <strain evidence="1">D49</strain>
    </source>
</reference>
<name>A0A9P7FU31_9AGAR</name>
<protein>
    <recommendedName>
        <fullName evidence="3">F-box domain-containing protein</fullName>
    </recommendedName>
</protein>
<accession>A0A9P7FU31</accession>
<sequence>MSLLHTTEDLQSLSALVFLPSSTSSRIILPRCLRPFCLDVYAEDSESHVISALFRSPVQLASLSTLTIQAFSGNKADVHEALLREMMSRLNLPALQKLDLVGLTYVLPLKMASIIPSPRHLTSLRSLILSDIYTGIPELTELLSNYRALTELSLCLDKIGPIPISPVSILHSLRHGAHTQDWTTSQLPSYVGHNFPFLASFNFGFWCSTVEESKAVAAEFSTLLSTWLTDVYRQTPLKKASFYISDQALDNKPGHDTVLGWLSEQLPNLGMAQDNTESTPSQTVDDLDIKEITSALWRNNSRPSACAQRKLEGLRASASAVIAGIDNDLLGVQVEVNRLLEKIRSLLEVRSHQENLVKGYSAQLSSVRLLPSDVLVEIFKYALPERLNSSPKLFPLALRCVCSAWREAILAYPSLWNGLLPLDPNLAPGDKNYIQYGFSCTPTGTLSFSIYSPGQSHRINYHYIEIPTVFRSISPFYHLLSKLDINVRSFQNALPFFFLPSGSIPLLEEIRLEIEYKQVGRVTKPWTVFQDAPRLRRVQFTLPPDLSRDQLADVLPWNQFTHVVFSNSIELPLFAKIIFQSTQLHDASFCLDVYAEDSKSHVISELCKTPVRLANLSELAIEAFSGNKAEAHEELLGEIISKLDLPALQRLDFVGLTYAPSLKMATIIPTTPHNLTSLRNLILTDIHTTTLELTDLLSNCHSLTELALCLDTLTPVPTNPVLILRSLRYSTHAPDQSTSQPPSNVGHNFACLSSFTFGFRCSTVEESDAVAVEFSTLINIWLIDGSRRTDLKEVGFYISDQELDNKPGHLAVFMRLRQRLHKWIARRNAHSDKALNLTTHLITGSTSVGSLSVRGIL</sequence>
<dbReference type="Proteomes" id="UP000717328">
    <property type="component" value="Unassembled WGS sequence"/>
</dbReference>
<comment type="caution">
    <text evidence="1">The sequence shown here is derived from an EMBL/GenBank/DDBJ whole genome shotgun (WGS) entry which is preliminary data.</text>
</comment>
<dbReference type="SUPFAM" id="SSF52047">
    <property type="entry name" value="RNI-like"/>
    <property type="match status" value="1"/>
</dbReference>
<keyword evidence="2" id="KW-1185">Reference proteome</keyword>
<gene>
    <name evidence="1" type="ORF">H0H81_012274</name>
</gene>
<evidence type="ECO:0000313" key="2">
    <source>
        <dbReference type="Proteomes" id="UP000717328"/>
    </source>
</evidence>
<dbReference type="Gene3D" id="3.80.10.10">
    <property type="entry name" value="Ribonuclease Inhibitor"/>
    <property type="match status" value="2"/>
</dbReference>
<dbReference type="EMBL" id="JABCKI010006164">
    <property type="protein sequence ID" value="KAG5635152.1"/>
    <property type="molecule type" value="Genomic_DNA"/>
</dbReference>
<dbReference type="AlphaFoldDB" id="A0A9P7FU31"/>
<organism evidence="1 2">
    <name type="scientific">Sphagnurus paluster</name>
    <dbReference type="NCBI Taxonomy" id="117069"/>
    <lineage>
        <taxon>Eukaryota</taxon>
        <taxon>Fungi</taxon>
        <taxon>Dikarya</taxon>
        <taxon>Basidiomycota</taxon>
        <taxon>Agaricomycotina</taxon>
        <taxon>Agaricomycetes</taxon>
        <taxon>Agaricomycetidae</taxon>
        <taxon>Agaricales</taxon>
        <taxon>Tricholomatineae</taxon>
        <taxon>Lyophyllaceae</taxon>
        <taxon>Sphagnurus</taxon>
    </lineage>
</organism>
<dbReference type="OrthoDB" id="3221235at2759"/>
<evidence type="ECO:0008006" key="3">
    <source>
        <dbReference type="Google" id="ProtNLM"/>
    </source>
</evidence>
<dbReference type="InterPro" id="IPR032675">
    <property type="entry name" value="LRR_dom_sf"/>
</dbReference>
<proteinExistence type="predicted"/>